<gene>
    <name evidence="9" type="ORF">CC84DRAFT_1255660</name>
</gene>
<feature type="transmembrane region" description="Helical" evidence="7">
    <location>
        <begin position="208"/>
        <end position="228"/>
    </location>
</feature>
<dbReference type="AlphaFoldDB" id="A0A177CQ63"/>
<dbReference type="GeneID" id="28768043"/>
<evidence type="ECO:0000313" key="9">
    <source>
        <dbReference type="EMBL" id="OAG09665.1"/>
    </source>
</evidence>
<dbReference type="InterPro" id="IPR020846">
    <property type="entry name" value="MFS_dom"/>
</dbReference>
<keyword evidence="10" id="KW-1185">Reference proteome</keyword>
<dbReference type="EMBL" id="KV441549">
    <property type="protein sequence ID" value="OAG09665.1"/>
    <property type="molecule type" value="Genomic_DNA"/>
</dbReference>
<evidence type="ECO:0000256" key="3">
    <source>
        <dbReference type="ARBA" id="ARBA00022692"/>
    </source>
</evidence>
<dbReference type="InterPro" id="IPR006683">
    <property type="entry name" value="Thioestr_dom"/>
</dbReference>
<dbReference type="PANTHER" id="PTHR23501:SF193">
    <property type="entry name" value="MULTIDRUG TRANSPORTER, PUTATIVE (AFU_ORTHOLOGUE AFUA_8G00940)-RELATED"/>
    <property type="match status" value="1"/>
</dbReference>
<dbReference type="SUPFAM" id="SSF54637">
    <property type="entry name" value="Thioesterase/thiol ester dehydrase-isomerase"/>
    <property type="match status" value="1"/>
</dbReference>
<comment type="subcellular location">
    <subcellularLocation>
        <location evidence="1">Membrane</location>
        <topology evidence="1">Multi-pass membrane protein</topology>
    </subcellularLocation>
</comment>
<feature type="transmembrane region" description="Helical" evidence="7">
    <location>
        <begin position="143"/>
        <end position="163"/>
    </location>
</feature>
<feature type="compositionally biased region" description="Basic and acidic residues" evidence="6">
    <location>
        <begin position="555"/>
        <end position="577"/>
    </location>
</feature>
<feature type="transmembrane region" description="Helical" evidence="7">
    <location>
        <begin position="527"/>
        <end position="548"/>
    </location>
</feature>
<dbReference type="InterPro" id="IPR011701">
    <property type="entry name" value="MFS"/>
</dbReference>
<keyword evidence="3 7" id="KW-0812">Transmembrane</keyword>
<name>A0A177CQ63_9PLEO</name>
<dbReference type="RefSeq" id="XP_018040030.1">
    <property type="nucleotide sequence ID" value="XM_018184557.1"/>
</dbReference>
<organism evidence="9 10">
    <name type="scientific">Paraphaeosphaeria sporulosa</name>
    <dbReference type="NCBI Taxonomy" id="1460663"/>
    <lineage>
        <taxon>Eukaryota</taxon>
        <taxon>Fungi</taxon>
        <taxon>Dikarya</taxon>
        <taxon>Ascomycota</taxon>
        <taxon>Pezizomycotina</taxon>
        <taxon>Dothideomycetes</taxon>
        <taxon>Pleosporomycetidae</taxon>
        <taxon>Pleosporales</taxon>
        <taxon>Massarineae</taxon>
        <taxon>Didymosphaeriaceae</taxon>
        <taxon>Paraphaeosphaeria</taxon>
    </lineage>
</organism>
<protein>
    <submittedName>
        <fullName evidence="9">MFS general substrate transporter</fullName>
    </submittedName>
</protein>
<feature type="transmembrane region" description="Helical" evidence="7">
    <location>
        <begin position="249"/>
        <end position="268"/>
    </location>
</feature>
<evidence type="ECO:0000256" key="7">
    <source>
        <dbReference type="SAM" id="Phobius"/>
    </source>
</evidence>
<evidence type="ECO:0000256" key="4">
    <source>
        <dbReference type="ARBA" id="ARBA00022989"/>
    </source>
</evidence>
<keyword evidence="4 7" id="KW-1133">Transmembrane helix</keyword>
<evidence type="ECO:0000256" key="2">
    <source>
        <dbReference type="ARBA" id="ARBA00007520"/>
    </source>
</evidence>
<dbReference type="PROSITE" id="PS50850">
    <property type="entry name" value="MFS"/>
    <property type="match status" value="1"/>
</dbReference>
<evidence type="ECO:0000259" key="8">
    <source>
        <dbReference type="PROSITE" id="PS50850"/>
    </source>
</evidence>
<dbReference type="SUPFAM" id="SSF103473">
    <property type="entry name" value="MFS general substrate transporter"/>
    <property type="match status" value="1"/>
</dbReference>
<feature type="transmembrane region" description="Helical" evidence="7">
    <location>
        <begin position="280"/>
        <end position="299"/>
    </location>
</feature>
<dbReference type="GO" id="GO:0005886">
    <property type="term" value="C:plasma membrane"/>
    <property type="evidence" value="ECO:0007669"/>
    <property type="project" value="TreeGrafter"/>
</dbReference>
<dbReference type="Gene3D" id="1.20.1250.20">
    <property type="entry name" value="MFS general substrate transporter like domains"/>
    <property type="match status" value="1"/>
</dbReference>
<dbReference type="InterPro" id="IPR036259">
    <property type="entry name" value="MFS_trans_sf"/>
</dbReference>
<dbReference type="Pfam" id="PF07690">
    <property type="entry name" value="MFS_1"/>
    <property type="match status" value="1"/>
</dbReference>
<dbReference type="InParanoid" id="A0A177CQ63"/>
<sequence>MSTNTKTAPTSATMATSEPTSLPIENGLMPTKSKTESGNAEMHYVSGFRLFMVVASISLITFLLLLDQSILSTAIPHITSQFHSLPDVGWYSGAYQLAAAALQPLSGKIYTYVKIKHVFLAHFFVFELGSLICAVANSSSMLIGGRALAGLGAAGLMNGGLNILTNSTPLEKRPLYTGIMIGIGQMGLVSGPLIGGALTEHATWRWCFYMNLPIGAVTAAMLALIHIPEPNPKAPYSIALFKDLVLHKLDLPGFALFAPACIMLLLALQFGGEGSHSWDSATIIGLFVGAGVMAIMFIVWEARVGDKAMIPGSLFKNRIVLACIGQTIGLGVCVFVGSLWIPTYFQSVKGAGPTQSGVNVLPQILSQLLFAVVSGAAVSKLGFYMPWALFSGAATAIGNGLLSTLNQNTSTAKWIGYLIVLGAGRGAGVQMALVATQSALPMRLIPVSLALIIFVQNLAGAIFLVVANTIFTQSLIKKLGQYAPSVSPQAALEAGSSADAVRKLVDPSKPWELDGVLNAYSESLKTIWLMLVAFAGLAFICAFGMGWVDVRKKKSGNEEKNGSENEEESAVREKDELEVSQTAADEGYTGHDAMIPKILSLESVTVESSKEHPHNARTVFSFEVTEELCNMTGNLHGGAVALIFDMTTSTALMAASSEGFWDTGHVSRTLNCTYLRPAPVGTKVFVENQVVHMGKRLAQTTGVMRIGSPDGKVCYTCEHGKAAVGSFSL</sequence>
<proteinExistence type="inferred from homology"/>
<comment type="similarity">
    <text evidence="2">Belongs to the major facilitator superfamily. TCR/Tet family.</text>
</comment>
<dbReference type="Proteomes" id="UP000077069">
    <property type="component" value="Unassembled WGS sequence"/>
</dbReference>
<dbReference type="OrthoDB" id="10021397at2759"/>
<dbReference type="InterPro" id="IPR029069">
    <property type="entry name" value="HotDog_dom_sf"/>
</dbReference>
<feature type="transmembrane region" description="Helical" evidence="7">
    <location>
        <begin position="447"/>
        <end position="471"/>
    </location>
</feature>
<feature type="transmembrane region" description="Helical" evidence="7">
    <location>
        <begin position="319"/>
        <end position="340"/>
    </location>
</feature>
<evidence type="ECO:0000256" key="6">
    <source>
        <dbReference type="SAM" id="MobiDB-lite"/>
    </source>
</evidence>
<evidence type="ECO:0000256" key="5">
    <source>
        <dbReference type="ARBA" id="ARBA00023136"/>
    </source>
</evidence>
<reference evidence="9 10" key="1">
    <citation type="submission" date="2016-05" db="EMBL/GenBank/DDBJ databases">
        <title>Comparative analysis of secretome profiles of manganese(II)-oxidizing ascomycete fungi.</title>
        <authorList>
            <consortium name="DOE Joint Genome Institute"/>
            <person name="Zeiner C.A."/>
            <person name="Purvine S.O."/>
            <person name="Zink E.M."/>
            <person name="Wu S."/>
            <person name="Pasa-Tolic L."/>
            <person name="Chaput D.L."/>
            <person name="Haridas S."/>
            <person name="Grigoriev I.V."/>
            <person name="Santelli C.M."/>
            <person name="Hansel C.M."/>
        </authorList>
    </citation>
    <scope>NUCLEOTIDE SEQUENCE [LARGE SCALE GENOMIC DNA]</scope>
    <source>
        <strain evidence="9 10">AP3s5-JAC2a</strain>
    </source>
</reference>
<feature type="domain" description="Major facilitator superfamily (MFS) profile" evidence="8">
    <location>
        <begin position="53"/>
        <end position="553"/>
    </location>
</feature>
<feature type="region of interest" description="Disordered" evidence="6">
    <location>
        <begin position="1"/>
        <end position="30"/>
    </location>
</feature>
<feature type="region of interest" description="Disordered" evidence="6">
    <location>
        <begin position="555"/>
        <end position="580"/>
    </location>
</feature>
<evidence type="ECO:0000313" key="10">
    <source>
        <dbReference type="Proteomes" id="UP000077069"/>
    </source>
</evidence>
<feature type="transmembrane region" description="Helical" evidence="7">
    <location>
        <begin position="383"/>
        <end position="402"/>
    </location>
</feature>
<evidence type="ECO:0000256" key="1">
    <source>
        <dbReference type="ARBA" id="ARBA00004141"/>
    </source>
</evidence>
<dbReference type="CDD" id="cd03443">
    <property type="entry name" value="PaaI_thioesterase"/>
    <property type="match status" value="1"/>
</dbReference>
<dbReference type="Pfam" id="PF03061">
    <property type="entry name" value="4HBT"/>
    <property type="match status" value="1"/>
</dbReference>
<feature type="transmembrane region" description="Helical" evidence="7">
    <location>
        <begin position="47"/>
        <end position="66"/>
    </location>
</feature>
<feature type="transmembrane region" description="Helical" evidence="7">
    <location>
        <begin position="118"/>
        <end position="137"/>
    </location>
</feature>
<dbReference type="GO" id="GO:0022857">
    <property type="term" value="F:transmembrane transporter activity"/>
    <property type="evidence" value="ECO:0007669"/>
    <property type="project" value="InterPro"/>
</dbReference>
<feature type="transmembrane region" description="Helical" evidence="7">
    <location>
        <begin position="175"/>
        <end position="196"/>
    </location>
</feature>
<keyword evidence="5 7" id="KW-0472">Membrane</keyword>
<feature type="transmembrane region" description="Helical" evidence="7">
    <location>
        <begin position="414"/>
        <end position="435"/>
    </location>
</feature>
<feature type="compositionally biased region" description="Polar residues" evidence="6">
    <location>
        <begin position="1"/>
        <end position="20"/>
    </location>
</feature>
<dbReference type="Gene3D" id="3.10.129.10">
    <property type="entry name" value="Hotdog Thioesterase"/>
    <property type="match status" value="1"/>
</dbReference>
<accession>A0A177CQ63</accession>
<dbReference type="PANTHER" id="PTHR23501">
    <property type="entry name" value="MAJOR FACILITATOR SUPERFAMILY"/>
    <property type="match status" value="1"/>
</dbReference>
<dbReference type="FunCoup" id="A0A177CQ63">
    <property type="interactions" value="69"/>
</dbReference>